<evidence type="ECO:0000256" key="1">
    <source>
        <dbReference type="SAM" id="MobiDB-lite"/>
    </source>
</evidence>
<reference evidence="2" key="1">
    <citation type="journal article" date="2021" name="bioRxiv">
        <title>Whole Genome Assembly and Annotation of Northern Wild Rice, Zizania palustris L., Supports a Whole Genome Duplication in the Zizania Genus.</title>
        <authorList>
            <person name="Haas M."/>
            <person name="Kono T."/>
            <person name="Macchietto M."/>
            <person name="Millas R."/>
            <person name="McGilp L."/>
            <person name="Shao M."/>
            <person name="Duquette J."/>
            <person name="Hirsch C.N."/>
            <person name="Kimball J."/>
        </authorList>
    </citation>
    <scope>NUCLEOTIDE SEQUENCE</scope>
    <source>
        <tissue evidence="2">Fresh leaf tissue</tissue>
    </source>
</reference>
<evidence type="ECO:0000313" key="3">
    <source>
        <dbReference type="Proteomes" id="UP000729402"/>
    </source>
</evidence>
<name>A0A8J5RFH0_ZIZPA</name>
<organism evidence="2 3">
    <name type="scientific">Zizania palustris</name>
    <name type="common">Northern wild rice</name>
    <dbReference type="NCBI Taxonomy" id="103762"/>
    <lineage>
        <taxon>Eukaryota</taxon>
        <taxon>Viridiplantae</taxon>
        <taxon>Streptophyta</taxon>
        <taxon>Embryophyta</taxon>
        <taxon>Tracheophyta</taxon>
        <taxon>Spermatophyta</taxon>
        <taxon>Magnoliopsida</taxon>
        <taxon>Liliopsida</taxon>
        <taxon>Poales</taxon>
        <taxon>Poaceae</taxon>
        <taxon>BOP clade</taxon>
        <taxon>Oryzoideae</taxon>
        <taxon>Oryzeae</taxon>
        <taxon>Zizaniinae</taxon>
        <taxon>Zizania</taxon>
    </lineage>
</organism>
<comment type="caution">
    <text evidence="2">The sequence shown here is derived from an EMBL/GenBank/DDBJ whole genome shotgun (WGS) entry which is preliminary data.</text>
</comment>
<accession>A0A8J5RFH0</accession>
<dbReference type="EMBL" id="JAAALK010000289">
    <property type="protein sequence ID" value="KAG8048628.1"/>
    <property type="molecule type" value="Genomic_DNA"/>
</dbReference>
<dbReference type="Proteomes" id="UP000729402">
    <property type="component" value="Unassembled WGS sequence"/>
</dbReference>
<sequence length="80" mass="8580">MLNKMLAARIESANRTHPLLCRSGSGSSSGSRTHPIPARPPRCSIRGGATPGRSALPSSGPSLRHRRFIFLLHVTSSCFL</sequence>
<evidence type="ECO:0000313" key="2">
    <source>
        <dbReference type="EMBL" id="KAG8048628.1"/>
    </source>
</evidence>
<proteinExistence type="predicted"/>
<reference evidence="2" key="2">
    <citation type="submission" date="2021-02" db="EMBL/GenBank/DDBJ databases">
        <authorList>
            <person name="Kimball J.A."/>
            <person name="Haas M.W."/>
            <person name="Macchietto M."/>
            <person name="Kono T."/>
            <person name="Duquette J."/>
            <person name="Shao M."/>
        </authorList>
    </citation>
    <scope>NUCLEOTIDE SEQUENCE</scope>
    <source>
        <tissue evidence="2">Fresh leaf tissue</tissue>
    </source>
</reference>
<protein>
    <submittedName>
        <fullName evidence="2">Uncharacterized protein</fullName>
    </submittedName>
</protein>
<gene>
    <name evidence="2" type="ORF">GUJ93_ZPchr0009g166</name>
</gene>
<dbReference type="AlphaFoldDB" id="A0A8J5RFH0"/>
<keyword evidence="3" id="KW-1185">Reference proteome</keyword>
<feature type="region of interest" description="Disordered" evidence="1">
    <location>
        <begin position="18"/>
        <end position="60"/>
    </location>
</feature>